<dbReference type="EMBL" id="BAABAT010000001">
    <property type="protein sequence ID" value="GAA4243222.1"/>
    <property type="molecule type" value="Genomic_DNA"/>
</dbReference>
<evidence type="ECO:0000313" key="1">
    <source>
        <dbReference type="EMBL" id="GAA4243222.1"/>
    </source>
</evidence>
<keyword evidence="2" id="KW-1185">Reference proteome</keyword>
<comment type="caution">
    <text evidence="1">The sequence shown here is derived from an EMBL/GenBank/DDBJ whole genome shotgun (WGS) entry which is preliminary data.</text>
</comment>
<accession>A0ABP8CTI0</accession>
<dbReference type="Gene3D" id="3.40.1350.10">
    <property type="match status" value="1"/>
</dbReference>
<dbReference type="RefSeq" id="WP_345120035.1">
    <property type="nucleotide sequence ID" value="NZ_BAABAT010000001.1"/>
</dbReference>
<sequence>MKMESWLTEIPAPRRDGYAAERAIRDAYAARLEEFRPDERVWKTEHTYYPSLLRGDLRTIDKLNRIRVWEFKLKIGYDGLGQVLTYVALARQELKFARPVLGVLAGYEINPELLTAIEVLNLGIEVVILPATMRQAGRVPADTPSTDIPLIPRTVTASPANVPVAREEDN</sequence>
<dbReference type="Proteomes" id="UP001500620">
    <property type="component" value="Unassembled WGS sequence"/>
</dbReference>
<organism evidence="1 2">
    <name type="scientific">Dactylosporangium darangshiense</name>
    <dbReference type="NCBI Taxonomy" id="579108"/>
    <lineage>
        <taxon>Bacteria</taxon>
        <taxon>Bacillati</taxon>
        <taxon>Actinomycetota</taxon>
        <taxon>Actinomycetes</taxon>
        <taxon>Micromonosporales</taxon>
        <taxon>Micromonosporaceae</taxon>
        <taxon>Dactylosporangium</taxon>
    </lineage>
</organism>
<proteinExistence type="predicted"/>
<evidence type="ECO:0000313" key="2">
    <source>
        <dbReference type="Proteomes" id="UP001500620"/>
    </source>
</evidence>
<dbReference type="InterPro" id="IPR011856">
    <property type="entry name" value="tRNA_endonuc-like_dom_sf"/>
</dbReference>
<reference evidence="2" key="1">
    <citation type="journal article" date="2019" name="Int. J. Syst. Evol. Microbiol.">
        <title>The Global Catalogue of Microorganisms (GCM) 10K type strain sequencing project: providing services to taxonomists for standard genome sequencing and annotation.</title>
        <authorList>
            <consortium name="The Broad Institute Genomics Platform"/>
            <consortium name="The Broad Institute Genome Sequencing Center for Infectious Disease"/>
            <person name="Wu L."/>
            <person name="Ma J."/>
        </authorList>
    </citation>
    <scope>NUCLEOTIDE SEQUENCE [LARGE SCALE GENOMIC DNA]</scope>
    <source>
        <strain evidence="2">JCM 17441</strain>
    </source>
</reference>
<name>A0ABP8CTI0_9ACTN</name>
<protein>
    <submittedName>
        <fullName evidence="1">Uncharacterized protein</fullName>
    </submittedName>
</protein>
<gene>
    <name evidence="1" type="ORF">GCM10022255_001360</name>
</gene>